<organism evidence="9 10">
    <name type="scientific">Coccomyxa viridis</name>
    <dbReference type="NCBI Taxonomy" id="1274662"/>
    <lineage>
        <taxon>Eukaryota</taxon>
        <taxon>Viridiplantae</taxon>
        <taxon>Chlorophyta</taxon>
        <taxon>core chlorophytes</taxon>
        <taxon>Trebouxiophyceae</taxon>
        <taxon>Trebouxiophyceae incertae sedis</taxon>
        <taxon>Coccomyxaceae</taxon>
        <taxon>Coccomyxa</taxon>
    </lineage>
</organism>
<dbReference type="PRINTS" id="PR00325">
    <property type="entry name" value="GERMIN"/>
</dbReference>
<evidence type="ECO:0000256" key="7">
    <source>
        <dbReference type="RuleBase" id="RU366015"/>
    </source>
</evidence>
<sequence>MGGSIPFSQQDVLQLAVLFWQCVPPNGLGRLCGIRKNAPALILKLSSLIFKRRVPGRRVNLKMAQLSLLLLILAASILLATCGDMNETVGAQLEQSGAKAFIYNPGLQGLNGTQGSTGGTNQKRMAAQWPALKKRKISQTVFTLDPCAMRPAHVHQRADGLLYVISGSKFVVGFVTEENKPVVNEISTGASAVFPVGLIHYQQNLDCYTASYIITYNSADPGTQMVYPSLFALPNSAVAATFGLNTTGFTSLKNGNPPTAFIPNSDPECVQRCKLGGAQAPVPATVSSQSLSGRRLMYIE</sequence>
<comment type="similarity">
    <text evidence="2 7">Belongs to the germin family.</text>
</comment>
<comment type="caution">
    <text evidence="9">The sequence shown here is derived from an EMBL/GenBank/DDBJ whole genome shotgun (WGS) entry which is preliminary data.</text>
</comment>
<dbReference type="InterPro" id="IPR006045">
    <property type="entry name" value="Cupin_1"/>
</dbReference>
<evidence type="ECO:0000256" key="2">
    <source>
        <dbReference type="ARBA" id="ARBA00007456"/>
    </source>
</evidence>
<evidence type="ECO:0000256" key="4">
    <source>
        <dbReference type="ARBA" id="ARBA00022525"/>
    </source>
</evidence>
<keyword evidence="5 7" id="KW-0479">Metal-binding</keyword>
<accession>A0ABP1FHS3</accession>
<keyword evidence="3 7" id="KW-0052">Apoplast</keyword>
<evidence type="ECO:0000256" key="5">
    <source>
        <dbReference type="ARBA" id="ARBA00022723"/>
    </source>
</evidence>
<keyword evidence="6 7" id="KW-0464">Manganese</keyword>
<protein>
    <recommendedName>
        <fullName evidence="7">Germin-like protein</fullName>
    </recommendedName>
</protein>
<keyword evidence="4 7" id="KW-0964">Secreted</keyword>
<dbReference type="PANTHER" id="PTHR31238">
    <property type="entry name" value="GERMIN-LIKE PROTEIN SUBFAMILY 3 MEMBER 3"/>
    <property type="match status" value="1"/>
</dbReference>
<dbReference type="Gene3D" id="2.60.120.10">
    <property type="entry name" value="Jelly Rolls"/>
    <property type="match status" value="1"/>
</dbReference>
<evidence type="ECO:0000256" key="3">
    <source>
        <dbReference type="ARBA" id="ARBA00022523"/>
    </source>
</evidence>
<dbReference type="SMART" id="SM00835">
    <property type="entry name" value="Cupin_1"/>
    <property type="match status" value="1"/>
</dbReference>
<dbReference type="SUPFAM" id="SSF51182">
    <property type="entry name" value="RmlC-like cupins"/>
    <property type="match status" value="1"/>
</dbReference>
<dbReference type="Pfam" id="PF00190">
    <property type="entry name" value="Cupin_1"/>
    <property type="match status" value="1"/>
</dbReference>
<dbReference type="InterPro" id="IPR001929">
    <property type="entry name" value="Germin"/>
</dbReference>
<keyword evidence="10" id="KW-1185">Reference proteome</keyword>
<dbReference type="EMBL" id="CAXHTA020000001">
    <property type="protein sequence ID" value="CAL5218376.1"/>
    <property type="molecule type" value="Genomic_DNA"/>
</dbReference>
<dbReference type="InterPro" id="IPR011051">
    <property type="entry name" value="RmlC_Cupin_sf"/>
</dbReference>
<proteinExistence type="inferred from homology"/>
<comment type="subcellular location">
    <subcellularLocation>
        <location evidence="1 7">Secreted</location>
        <location evidence="1 7">Extracellular space</location>
        <location evidence="1 7">Apoplast</location>
    </subcellularLocation>
</comment>
<dbReference type="InterPro" id="IPR014710">
    <property type="entry name" value="RmlC-like_jellyroll"/>
</dbReference>
<feature type="domain" description="Cupin type-1" evidence="8">
    <location>
        <begin position="105"/>
        <end position="250"/>
    </location>
</feature>
<evidence type="ECO:0000259" key="8">
    <source>
        <dbReference type="SMART" id="SM00835"/>
    </source>
</evidence>
<dbReference type="CDD" id="cd02241">
    <property type="entry name" value="cupin_OxOx"/>
    <property type="match status" value="1"/>
</dbReference>
<evidence type="ECO:0000256" key="6">
    <source>
        <dbReference type="ARBA" id="ARBA00023211"/>
    </source>
</evidence>
<gene>
    <name evidence="9" type="primary">g44</name>
    <name evidence="9" type="ORF">VP750_LOCUS35</name>
</gene>
<reference evidence="9 10" key="1">
    <citation type="submission" date="2024-06" db="EMBL/GenBank/DDBJ databases">
        <authorList>
            <person name="Kraege A."/>
            <person name="Thomma B."/>
        </authorList>
    </citation>
    <scope>NUCLEOTIDE SEQUENCE [LARGE SCALE GENOMIC DNA]</scope>
</reference>
<name>A0ABP1FHS3_9CHLO</name>
<evidence type="ECO:0000256" key="1">
    <source>
        <dbReference type="ARBA" id="ARBA00004271"/>
    </source>
</evidence>
<evidence type="ECO:0000313" key="10">
    <source>
        <dbReference type="Proteomes" id="UP001497392"/>
    </source>
</evidence>
<evidence type="ECO:0000313" key="9">
    <source>
        <dbReference type="EMBL" id="CAL5218376.1"/>
    </source>
</evidence>
<dbReference type="Proteomes" id="UP001497392">
    <property type="component" value="Unassembled WGS sequence"/>
</dbReference>